<dbReference type="InterPro" id="IPR027417">
    <property type="entry name" value="P-loop_NTPase"/>
</dbReference>
<dbReference type="Gene3D" id="3.40.50.300">
    <property type="entry name" value="P-loop containing nucleotide triphosphate hydrolases"/>
    <property type="match status" value="1"/>
</dbReference>
<dbReference type="InterPro" id="IPR001650">
    <property type="entry name" value="Helicase_C-like"/>
</dbReference>
<evidence type="ECO:0000313" key="2">
    <source>
        <dbReference type="EMBL" id="THH02832.1"/>
    </source>
</evidence>
<name>A0A4S4KVL1_9APHY</name>
<dbReference type="Pfam" id="PF00271">
    <property type="entry name" value="Helicase_C"/>
    <property type="match status" value="1"/>
</dbReference>
<feature type="domain" description="Helicase C-terminal" evidence="1">
    <location>
        <begin position="1"/>
        <end position="152"/>
    </location>
</feature>
<dbReference type="GO" id="GO:0004386">
    <property type="term" value="F:helicase activity"/>
    <property type="evidence" value="ECO:0007669"/>
    <property type="project" value="TreeGrafter"/>
</dbReference>
<dbReference type="SMART" id="SM00490">
    <property type="entry name" value="HELICc"/>
    <property type="match status" value="1"/>
</dbReference>
<dbReference type="CDD" id="cd18791">
    <property type="entry name" value="SF2_C_RHA"/>
    <property type="match status" value="1"/>
</dbReference>
<organism evidence="2 3">
    <name type="scientific">Hermanssonia centrifuga</name>
    <dbReference type="NCBI Taxonomy" id="98765"/>
    <lineage>
        <taxon>Eukaryota</taxon>
        <taxon>Fungi</taxon>
        <taxon>Dikarya</taxon>
        <taxon>Basidiomycota</taxon>
        <taxon>Agaricomycotina</taxon>
        <taxon>Agaricomycetes</taxon>
        <taxon>Polyporales</taxon>
        <taxon>Meruliaceae</taxon>
        <taxon>Hermanssonia</taxon>
    </lineage>
</organism>
<dbReference type="PROSITE" id="PS51194">
    <property type="entry name" value="HELICASE_CTER"/>
    <property type="match status" value="1"/>
</dbReference>
<dbReference type="Pfam" id="PF07717">
    <property type="entry name" value="OB_NTP_bind"/>
    <property type="match status" value="1"/>
</dbReference>
<reference evidence="2 3" key="1">
    <citation type="submission" date="2019-02" db="EMBL/GenBank/DDBJ databases">
        <title>Genome sequencing of the rare red list fungi Phlebia centrifuga.</title>
        <authorList>
            <person name="Buettner E."/>
            <person name="Kellner H."/>
        </authorList>
    </citation>
    <scope>NUCLEOTIDE SEQUENCE [LARGE SCALE GENOMIC DNA]</scope>
    <source>
        <strain evidence="2 3">DSM 108282</strain>
    </source>
</reference>
<comment type="caution">
    <text evidence="2">The sequence shown here is derived from an EMBL/GenBank/DDBJ whole genome shotgun (WGS) entry which is preliminary data.</text>
</comment>
<dbReference type="GO" id="GO:0003723">
    <property type="term" value="F:RNA binding"/>
    <property type="evidence" value="ECO:0007669"/>
    <property type="project" value="TreeGrafter"/>
</dbReference>
<evidence type="ECO:0000259" key="1">
    <source>
        <dbReference type="PROSITE" id="PS51194"/>
    </source>
</evidence>
<dbReference type="SUPFAM" id="SSF52540">
    <property type="entry name" value="P-loop containing nucleoside triphosphate hydrolases"/>
    <property type="match status" value="1"/>
</dbReference>
<dbReference type="AlphaFoldDB" id="A0A4S4KVL1"/>
<accession>A0A4S4KVL1</accession>
<proteinExistence type="predicted"/>
<dbReference type="Proteomes" id="UP000309038">
    <property type="component" value="Unassembled WGS sequence"/>
</dbReference>
<protein>
    <recommendedName>
        <fullName evidence="1">Helicase C-terminal domain-containing protein</fullName>
    </recommendedName>
</protein>
<dbReference type="InterPro" id="IPR011709">
    <property type="entry name" value="DEAD-box_helicase_OB_fold"/>
</dbReference>
<dbReference type="PANTHER" id="PTHR18934:SF145">
    <property type="entry name" value="ATP-DEPENDENT RNA HELICASE DHX57-RELATED"/>
    <property type="match status" value="1"/>
</dbReference>
<dbReference type="PANTHER" id="PTHR18934">
    <property type="entry name" value="ATP-DEPENDENT RNA HELICASE"/>
    <property type="match status" value="1"/>
</dbReference>
<evidence type="ECO:0000313" key="3">
    <source>
        <dbReference type="Proteomes" id="UP000309038"/>
    </source>
</evidence>
<keyword evidence="3" id="KW-1185">Reference proteome</keyword>
<sequence>MGEIRRLQELLVEHTIFASEEHFKIYPLHSTIASDQQAAVFDIPPPGIRKIVIATNIAETGITIPDITCVIDTGRHREMRFDEKRQLSRLLETFVAKSNAAQRRGRAGRVQRGLCFHLFTKIRYDRKMAEHPDPEMLRLSLSDLALRIKIMKVSLGSSIEDTLSRALDPPSSVNIQRAVAALVENLQQIEELRQQFLGYLVDSSFIQIDQAVVRDLNRARYSRNRNRFITIPPELDRNSSNSALIHAAISAGLYPKLLSIEQTKDGKDRLVTVTNNQSVSFHPSSVNFGRRPRDFGVNYLSYFTIMQSKKMYAWETGPADDISLLLLCGEAEFKVRA</sequence>
<dbReference type="EMBL" id="SGPJ01000001">
    <property type="protein sequence ID" value="THH02832.1"/>
    <property type="molecule type" value="Genomic_DNA"/>
</dbReference>
<gene>
    <name evidence="2" type="ORF">EW026_g81</name>
</gene>